<evidence type="ECO:0000313" key="2">
    <source>
        <dbReference type="EMBL" id="GBG18675.1"/>
    </source>
</evidence>
<feature type="transmembrane region" description="Helical" evidence="1">
    <location>
        <begin position="220"/>
        <end position="242"/>
    </location>
</feature>
<proteinExistence type="predicted"/>
<dbReference type="Gene3D" id="2.160.20.80">
    <property type="entry name" value="E3 ubiquitin-protein ligase SopA"/>
    <property type="match status" value="1"/>
</dbReference>
<keyword evidence="1" id="KW-1133">Transmembrane helix</keyword>
<keyword evidence="1" id="KW-0472">Membrane</keyword>
<feature type="transmembrane region" description="Helical" evidence="1">
    <location>
        <begin position="180"/>
        <end position="200"/>
    </location>
</feature>
<dbReference type="SUPFAM" id="SSF141571">
    <property type="entry name" value="Pentapeptide repeat-like"/>
    <property type="match status" value="1"/>
</dbReference>
<accession>A0A2R5FK51</accession>
<dbReference type="EMBL" id="BDUD01000001">
    <property type="protein sequence ID" value="GBG18675.1"/>
    <property type="molecule type" value="Genomic_DNA"/>
</dbReference>
<dbReference type="RefSeq" id="WP_109008643.1">
    <property type="nucleotide sequence ID" value="NZ_BDUD01000001.1"/>
</dbReference>
<comment type="caution">
    <text evidence="2">The sequence shown here is derived from an EMBL/GenBank/DDBJ whole genome shotgun (WGS) entry which is preliminary data.</text>
</comment>
<dbReference type="AlphaFoldDB" id="A0A2R5FK51"/>
<name>A0A2R5FK51_NOSCO</name>
<evidence type="ECO:0000256" key="1">
    <source>
        <dbReference type="SAM" id="Phobius"/>
    </source>
</evidence>
<protein>
    <submittedName>
        <fullName evidence="2">Pentapeptide repeat protein</fullName>
    </submittedName>
</protein>
<evidence type="ECO:0000313" key="3">
    <source>
        <dbReference type="Proteomes" id="UP000245124"/>
    </source>
</evidence>
<reference evidence="2 3" key="1">
    <citation type="submission" date="2017-06" db="EMBL/GenBank/DDBJ databases">
        <title>Genome sequencing of cyanobaciteial culture collection at National Institute for Environmental Studies (NIES).</title>
        <authorList>
            <person name="Hirose Y."/>
            <person name="Shimura Y."/>
            <person name="Fujisawa T."/>
            <person name="Nakamura Y."/>
            <person name="Kawachi M."/>
        </authorList>
    </citation>
    <scope>NUCLEOTIDE SEQUENCE [LARGE SCALE GENOMIC DNA]</scope>
    <source>
        <strain evidence="2 3">NIES-4072</strain>
    </source>
</reference>
<feature type="transmembrane region" description="Helical" evidence="1">
    <location>
        <begin position="79"/>
        <end position="98"/>
    </location>
</feature>
<dbReference type="Proteomes" id="UP000245124">
    <property type="component" value="Unassembled WGS sequence"/>
</dbReference>
<feature type="transmembrane region" description="Helical" evidence="1">
    <location>
        <begin position="51"/>
        <end position="73"/>
    </location>
</feature>
<dbReference type="PANTHER" id="PTHR14136">
    <property type="entry name" value="BTB_POZ DOMAIN-CONTAINING PROTEIN KCTD9"/>
    <property type="match status" value="1"/>
</dbReference>
<dbReference type="InterPro" id="IPR051082">
    <property type="entry name" value="Pentapeptide-BTB/POZ_domain"/>
</dbReference>
<organism evidence="2 3">
    <name type="scientific">Nostoc commune NIES-4072</name>
    <dbReference type="NCBI Taxonomy" id="2005467"/>
    <lineage>
        <taxon>Bacteria</taxon>
        <taxon>Bacillati</taxon>
        <taxon>Cyanobacteriota</taxon>
        <taxon>Cyanophyceae</taxon>
        <taxon>Nostocales</taxon>
        <taxon>Nostocaceae</taxon>
        <taxon>Nostoc</taxon>
    </lineage>
</organism>
<dbReference type="OrthoDB" id="528457at2"/>
<feature type="transmembrane region" description="Helical" evidence="1">
    <location>
        <begin position="144"/>
        <end position="168"/>
    </location>
</feature>
<keyword evidence="1" id="KW-0812">Transmembrane</keyword>
<gene>
    <name evidence="2" type="ORF">NIES4072_23400</name>
</gene>
<dbReference type="Pfam" id="PF00805">
    <property type="entry name" value="Pentapeptide"/>
    <property type="match status" value="1"/>
</dbReference>
<dbReference type="PANTHER" id="PTHR14136:SF17">
    <property type="entry name" value="BTB_POZ DOMAIN-CONTAINING PROTEIN KCTD9"/>
    <property type="match status" value="1"/>
</dbReference>
<keyword evidence="3" id="KW-1185">Reference proteome</keyword>
<sequence length="735" mass="81554">MNQASPPTSLPRLINLRGKRVSQEMLSQLDFSQCLLGLSATSRMGIFSLSLLLSFLCAVVAAFAGAMLALNLVFDYQGWRYLTIAIVVIILAAFVYWVRTQWLQSILVIFVGCWLGLPILAVVLRLVGLVSPSKLNLFIIGSPLIGTLLTAASLLSVVGLSLASSLLTMGFQRQFRWLHGFLLTSFMLLCGAVGVVQAASGNLDNEYLKEIRQAKTFPSLVFELVGWLGSSVLAVAIALVILQFFQDNRRLQGQPDAILSLGKAIANLGGTSFYKLDLNHLNFCEISLANIDLRAKKLYRTRFTGTTGWDATTVDDSYLDLHQPKVQALLKGEPITQNFFRTNLRGAYLQEVKLQDFDFTEAILDGADLRGANLRHATFVRTLVTDVDFSQADLTGCCLKDWSFNRQTCFQGVICDYIYRDFEDGEPTQRYPLGRNFLPGEFEAIVRKLETSYELVFEQEIDPISLSFVFEKFRLEDESLGLELQGLEKRGDLWIVKVGHREGVSRPQVVERVNETYEDLRKLFEARYQLTLDAKEGEISRLNSHFQVLMDMYSQFSQKLAERTDGSAESVIFQGQGHQIYFKNQVGEIMENQNISSAGGNVDASTGAKITVGRDITGSTINLGEISGSVSNVLNQLPSSPEPTQPGIKELLIQLQQAVDEDTDLAPEDKADLLEQVKVLAEAEQTPEQEKKKGLVRTARKIFDATLKSLPSTANIIESCSKLLPLILKALGLPA</sequence>
<feature type="transmembrane region" description="Helical" evidence="1">
    <location>
        <begin position="105"/>
        <end position="124"/>
    </location>
</feature>
<dbReference type="InterPro" id="IPR001646">
    <property type="entry name" value="5peptide_repeat"/>
</dbReference>